<keyword evidence="12" id="KW-1185">Reference proteome</keyword>
<evidence type="ECO:0000313" key="11">
    <source>
        <dbReference type="EMBL" id="QOS40242.1"/>
    </source>
</evidence>
<sequence>MAKTTPMRLLELMVLKDDIDSVLTYLGKLGDFQFQQDFNDSAAEEKKQNADADIFARLQSARSFLNIKDLDHFTEAVSLPTEEDRSEAVRIYTAAEDLHNREIECGENVKRVSSSYKEAASFSNLKVPYSQLESLSFLTLRIGRIEEGAYDSLASSFGSNAILTTLGNDKTKILAASSKKGRFFMDSELKKAGFVEINLPKDFKGVPDELLGALEGEVNSVKKELEEIQEQRKNFAETHKDMLLHLLQVFSVSSQLNSVKNKLESTDFVYRITGWIPAWESRTLIRTLDDLTKGRAGIREFLPNEVRSVLEGREKVPVQLKHGSLIKSFQRLIFSYGSPLYGTVDPTPFVAVFFTVLFGIMFGDAGQGLVFFILGILMTLNKMKLAGWEKFGRIFICIGVSSMIMGLLTGEFFASEEVLKPFNRFVHSLFGVTDYEKASEPILKLMPSGTDPGSVLRMFIFFGFTIAVGFIINTCGIIINIVNQFSLHHTGRALFGKTGITGALFFWYVIIFAVLTAAGIHQPAPYDFIIIAVTLFFTAFGEVFERLVEGERPVFENGLFSAIIGAVVEVIEIISSYLSNTVSFVRVGAFALAHAVLGSIIETMMNQVPAAAGKIGVLIAGNAIVIVLEGMIVAIQVVRLQYYEFFSKFFSETGREFKPFAFVYNCQGQ</sequence>
<evidence type="ECO:0000256" key="1">
    <source>
        <dbReference type="ARBA" id="ARBA00004141"/>
    </source>
</evidence>
<dbReference type="GO" id="GO:0033179">
    <property type="term" value="C:proton-transporting V-type ATPase, V0 domain"/>
    <property type="evidence" value="ECO:0007669"/>
    <property type="project" value="InterPro"/>
</dbReference>
<feature type="coiled-coil region" evidence="8">
    <location>
        <begin position="211"/>
        <end position="238"/>
    </location>
</feature>
<organism evidence="10 12">
    <name type="scientific">Treponema rectale</name>
    <dbReference type="NCBI Taxonomy" id="744512"/>
    <lineage>
        <taxon>Bacteria</taxon>
        <taxon>Pseudomonadati</taxon>
        <taxon>Spirochaetota</taxon>
        <taxon>Spirochaetia</taxon>
        <taxon>Spirochaetales</taxon>
        <taxon>Treponemataceae</taxon>
        <taxon>Treponema</taxon>
    </lineage>
</organism>
<dbReference type="PANTHER" id="PTHR11629">
    <property type="entry name" value="VACUOLAR PROTON ATPASES"/>
    <property type="match status" value="1"/>
</dbReference>
<evidence type="ECO:0000256" key="8">
    <source>
        <dbReference type="SAM" id="Coils"/>
    </source>
</evidence>
<evidence type="ECO:0000256" key="9">
    <source>
        <dbReference type="SAM" id="Phobius"/>
    </source>
</evidence>
<dbReference type="GO" id="GO:0051117">
    <property type="term" value="F:ATPase binding"/>
    <property type="evidence" value="ECO:0007669"/>
    <property type="project" value="TreeGrafter"/>
</dbReference>
<evidence type="ECO:0000256" key="7">
    <source>
        <dbReference type="ARBA" id="ARBA00023136"/>
    </source>
</evidence>
<gene>
    <name evidence="11" type="ORF">DYE49_07155</name>
    <name evidence="10" type="ORF">HNP77_000387</name>
</gene>
<dbReference type="GO" id="GO:0007035">
    <property type="term" value="P:vacuolar acidification"/>
    <property type="evidence" value="ECO:0007669"/>
    <property type="project" value="TreeGrafter"/>
</dbReference>
<keyword evidence="3" id="KW-0813">Transport</keyword>
<name>A0A840SEQ7_9SPIR</name>
<comment type="similarity">
    <text evidence="2">Belongs to the V-ATPase 116 kDa subunit family.</text>
</comment>
<keyword evidence="6" id="KW-0406">Ion transport</keyword>
<evidence type="ECO:0000256" key="5">
    <source>
        <dbReference type="ARBA" id="ARBA00022989"/>
    </source>
</evidence>
<evidence type="ECO:0000256" key="6">
    <source>
        <dbReference type="ARBA" id="ARBA00023065"/>
    </source>
</evidence>
<feature type="transmembrane region" description="Helical" evidence="9">
    <location>
        <begin position="494"/>
        <end position="520"/>
    </location>
</feature>
<dbReference type="Gene3D" id="3.30.70.2170">
    <property type="match status" value="1"/>
</dbReference>
<evidence type="ECO:0000313" key="10">
    <source>
        <dbReference type="EMBL" id="MBB5218043.1"/>
    </source>
</evidence>
<evidence type="ECO:0000313" key="12">
    <source>
        <dbReference type="Proteomes" id="UP000578697"/>
    </source>
</evidence>
<keyword evidence="7 9" id="KW-0472">Membrane</keyword>
<feature type="transmembrane region" description="Helical" evidence="9">
    <location>
        <begin position="584"/>
        <end position="603"/>
    </location>
</feature>
<dbReference type="GO" id="GO:0046961">
    <property type="term" value="F:proton-transporting ATPase activity, rotational mechanism"/>
    <property type="evidence" value="ECO:0007669"/>
    <property type="project" value="InterPro"/>
</dbReference>
<proteinExistence type="inferred from homology"/>
<protein>
    <submittedName>
        <fullName evidence="10 11">ATPase</fullName>
    </submittedName>
</protein>
<feature type="transmembrane region" description="Helical" evidence="9">
    <location>
        <begin position="559"/>
        <end position="578"/>
    </location>
</feature>
<keyword evidence="8" id="KW-0175">Coiled coil</keyword>
<reference evidence="10 12" key="2">
    <citation type="submission" date="2020-08" db="EMBL/GenBank/DDBJ databases">
        <title>Genomic Encyclopedia of Type Strains, Phase IV (KMG-IV): sequencing the most valuable type-strain genomes for metagenomic binning, comparative biology and taxonomic classification.</title>
        <authorList>
            <person name="Goeker M."/>
        </authorList>
    </citation>
    <scope>NUCLEOTIDE SEQUENCE [LARGE SCALE GENOMIC DNA]</scope>
    <source>
        <strain evidence="10 12">DSM 103679</strain>
    </source>
</reference>
<evidence type="ECO:0000313" key="13">
    <source>
        <dbReference type="Proteomes" id="UP000593591"/>
    </source>
</evidence>
<evidence type="ECO:0000256" key="3">
    <source>
        <dbReference type="ARBA" id="ARBA00022448"/>
    </source>
</evidence>
<feature type="transmembrane region" description="Helical" evidence="9">
    <location>
        <begin position="349"/>
        <end position="380"/>
    </location>
</feature>
<dbReference type="RefSeq" id="WP_184651479.1">
    <property type="nucleotide sequence ID" value="NZ_JACHFR010000001.1"/>
</dbReference>
<dbReference type="Proteomes" id="UP000593591">
    <property type="component" value="Chromosome"/>
</dbReference>
<dbReference type="GO" id="GO:0016471">
    <property type="term" value="C:vacuolar proton-transporting V-type ATPase complex"/>
    <property type="evidence" value="ECO:0007669"/>
    <property type="project" value="TreeGrafter"/>
</dbReference>
<dbReference type="PANTHER" id="PTHR11629:SF63">
    <property type="entry name" value="V-TYPE PROTON ATPASE SUBUNIT A"/>
    <property type="match status" value="1"/>
</dbReference>
<dbReference type="Proteomes" id="UP000578697">
    <property type="component" value="Unassembled WGS sequence"/>
</dbReference>
<evidence type="ECO:0000256" key="2">
    <source>
        <dbReference type="ARBA" id="ARBA00009904"/>
    </source>
</evidence>
<feature type="transmembrane region" description="Helical" evidence="9">
    <location>
        <begin position="392"/>
        <end position="414"/>
    </location>
</feature>
<comment type="subcellular location">
    <subcellularLocation>
        <location evidence="1">Membrane</location>
        <topology evidence="1">Multi-pass membrane protein</topology>
    </subcellularLocation>
</comment>
<accession>A0A840SEQ7</accession>
<dbReference type="EMBL" id="JACHFR010000001">
    <property type="protein sequence ID" value="MBB5218043.1"/>
    <property type="molecule type" value="Genomic_DNA"/>
</dbReference>
<dbReference type="Gene3D" id="1.20.1460.20">
    <property type="match status" value="1"/>
</dbReference>
<feature type="transmembrane region" description="Helical" evidence="9">
    <location>
        <begin position="615"/>
        <end position="638"/>
    </location>
</feature>
<dbReference type="AlphaFoldDB" id="A0A840SEQ7"/>
<evidence type="ECO:0000256" key="4">
    <source>
        <dbReference type="ARBA" id="ARBA00022692"/>
    </source>
</evidence>
<dbReference type="EMBL" id="CP031517">
    <property type="protein sequence ID" value="QOS40242.1"/>
    <property type="molecule type" value="Genomic_DNA"/>
</dbReference>
<dbReference type="KEGG" id="trc:DYE49_07155"/>
<dbReference type="Pfam" id="PF01496">
    <property type="entry name" value="V_ATPase_I"/>
    <property type="match status" value="2"/>
</dbReference>
<feature type="transmembrane region" description="Helical" evidence="9">
    <location>
        <begin position="455"/>
        <end position="482"/>
    </location>
</feature>
<keyword evidence="4 9" id="KW-0812">Transmembrane</keyword>
<feature type="transmembrane region" description="Helical" evidence="9">
    <location>
        <begin position="526"/>
        <end position="547"/>
    </location>
</feature>
<dbReference type="InterPro" id="IPR002490">
    <property type="entry name" value="V-ATPase_116kDa_su"/>
</dbReference>
<reference evidence="11 13" key="1">
    <citation type="submission" date="2018-08" db="EMBL/GenBank/DDBJ databases">
        <title>The first complete genome of Treponema rectale (CHPAT), a commensal spirochete of the bovine rectum.</title>
        <authorList>
            <person name="Staton G.J."/>
            <person name="Clegg S.R."/>
            <person name="Carter S.D."/>
            <person name="Radford A.D."/>
            <person name="Darby A."/>
            <person name="Hall N."/>
            <person name="Birtles R.J."/>
            <person name="Evans N.J."/>
        </authorList>
    </citation>
    <scope>NUCLEOTIDE SEQUENCE [LARGE SCALE GENOMIC DNA]</scope>
    <source>
        <strain evidence="11 13">CHPA</strain>
    </source>
</reference>
<dbReference type="Gene3D" id="3.30.70.2750">
    <property type="match status" value="1"/>
</dbReference>
<keyword evidence="5 9" id="KW-1133">Transmembrane helix</keyword>